<proteinExistence type="predicted"/>
<gene>
    <name evidence="6" type="ORF">EEJ42_02075</name>
</gene>
<sequence>MARGYDRVTTIAPEAPTTLRFLSLEITNRCQLTCPTICYAESGPTRNHGSMTEDDWNRTIDEAASLGAEEIQLIGGEPTLHPAFARMLQRAVGAGLRVRAYSNLVRIRVEHLRLFEHPNVRLATTYHSGAGTDFWLTAGRRNDARLMVCAMLTGPFVTGDTRDRPRASVPLPCSRRSFH</sequence>
<keyword evidence="7" id="KW-1185">Reference proteome</keyword>
<dbReference type="Proteomes" id="UP000275401">
    <property type="component" value="Unassembled WGS sequence"/>
</dbReference>
<dbReference type="AlphaFoldDB" id="A0A3M8XBZ8"/>
<keyword evidence="2" id="KW-0479">Metal-binding</keyword>
<dbReference type="GO" id="GO:0003824">
    <property type="term" value="F:catalytic activity"/>
    <property type="evidence" value="ECO:0007669"/>
    <property type="project" value="InterPro"/>
</dbReference>
<comment type="caution">
    <text evidence="6">The sequence shown here is derived from an EMBL/GenBank/DDBJ whole genome shotgun (WGS) entry which is preliminary data.</text>
</comment>
<dbReference type="PANTHER" id="PTHR11228">
    <property type="entry name" value="RADICAL SAM DOMAIN PROTEIN"/>
    <property type="match status" value="1"/>
</dbReference>
<dbReference type="InterPro" id="IPR013785">
    <property type="entry name" value="Aldolase_TIM"/>
</dbReference>
<dbReference type="Pfam" id="PF04055">
    <property type="entry name" value="Radical_SAM"/>
    <property type="match status" value="1"/>
</dbReference>
<dbReference type="EMBL" id="RIBZ01000031">
    <property type="protein sequence ID" value="RNG37993.1"/>
    <property type="molecule type" value="Genomic_DNA"/>
</dbReference>
<dbReference type="InterPro" id="IPR007197">
    <property type="entry name" value="rSAM"/>
</dbReference>
<keyword evidence="1" id="KW-0949">S-adenosyl-L-methionine</keyword>
<dbReference type="InterPro" id="IPR050377">
    <property type="entry name" value="Radical_SAM_PqqE_MftC-like"/>
</dbReference>
<dbReference type="SFLD" id="SFLDS00029">
    <property type="entry name" value="Radical_SAM"/>
    <property type="match status" value="1"/>
</dbReference>
<dbReference type="CDD" id="cd01335">
    <property type="entry name" value="Radical_SAM"/>
    <property type="match status" value="1"/>
</dbReference>
<dbReference type="GO" id="GO:0051536">
    <property type="term" value="F:iron-sulfur cluster binding"/>
    <property type="evidence" value="ECO:0007669"/>
    <property type="project" value="UniProtKB-KW"/>
</dbReference>
<dbReference type="SFLD" id="SFLDG01067">
    <property type="entry name" value="SPASM/twitch_domain_containing"/>
    <property type="match status" value="1"/>
</dbReference>
<organism evidence="6 7">
    <name type="scientific">Streptomyces botrytidirepellens</name>
    <dbReference type="NCBI Taxonomy" id="2486417"/>
    <lineage>
        <taxon>Bacteria</taxon>
        <taxon>Bacillati</taxon>
        <taxon>Actinomycetota</taxon>
        <taxon>Actinomycetes</taxon>
        <taxon>Kitasatosporales</taxon>
        <taxon>Streptomycetaceae</taxon>
        <taxon>Streptomyces</taxon>
    </lineage>
</organism>
<name>A0A3M8XBZ8_9ACTN</name>
<evidence type="ECO:0000259" key="5">
    <source>
        <dbReference type="Pfam" id="PF04055"/>
    </source>
</evidence>
<reference evidence="6 7" key="1">
    <citation type="submission" date="2018-11" db="EMBL/GenBank/DDBJ databases">
        <title>The Potential of Streptomyces as Biocontrol Agents against the Tomato grey mould, Botrytis cinerea (Gray mold) Frontiers in Microbiology.</title>
        <authorList>
            <person name="Li D."/>
        </authorList>
    </citation>
    <scope>NUCLEOTIDE SEQUENCE [LARGE SCALE GENOMIC DNA]</scope>
    <source>
        <strain evidence="6 7">NEAU-LD23</strain>
    </source>
</reference>
<evidence type="ECO:0000256" key="1">
    <source>
        <dbReference type="ARBA" id="ARBA00022691"/>
    </source>
</evidence>
<evidence type="ECO:0000256" key="3">
    <source>
        <dbReference type="ARBA" id="ARBA00023004"/>
    </source>
</evidence>
<keyword evidence="3" id="KW-0408">Iron</keyword>
<dbReference type="Gene3D" id="3.20.20.70">
    <property type="entry name" value="Aldolase class I"/>
    <property type="match status" value="1"/>
</dbReference>
<keyword evidence="4" id="KW-0411">Iron-sulfur</keyword>
<dbReference type="GO" id="GO:0046872">
    <property type="term" value="F:metal ion binding"/>
    <property type="evidence" value="ECO:0007669"/>
    <property type="project" value="UniProtKB-KW"/>
</dbReference>
<protein>
    <submittedName>
        <fullName evidence="6">Radical SAM protein</fullName>
    </submittedName>
</protein>
<dbReference type="RefSeq" id="WP_123098322.1">
    <property type="nucleotide sequence ID" value="NZ_RIBZ01000031.1"/>
</dbReference>
<evidence type="ECO:0000313" key="7">
    <source>
        <dbReference type="Proteomes" id="UP000275401"/>
    </source>
</evidence>
<dbReference type="SUPFAM" id="SSF102114">
    <property type="entry name" value="Radical SAM enzymes"/>
    <property type="match status" value="1"/>
</dbReference>
<evidence type="ECO:0000256" key="4">
    <source>
        <dbReference type="ARBA" id="ARBA00023014"/>
    </source>
</evidence>
<feature type="domain" description="Radical SAM core" evidence="5">
    <location>
        <begin position="25"/>
        <end position="118"/>
    </location>
</feature>
<accession>A0A3M8XBZ8</accession>
<dbReference type="InterPro" id="IPR058240">
    <property type="entry name" value="rSAM_sf"/>
</dbReference>
<evidence type="ECO:0000256" key="2">
    <source>
        <dbReference type="ARBA" id="ARBA00022723"/>
    </source>
</evidence>
<evidence type="ECO:0000313" key="6">
    <source>
        <dbReference type="EMBL" id="RNG37993.1"/>
    </source>
</evidence>
<dbReference type="PANTHER" id="PTHR11228:SF7">
    <property type="entry name" value="PQQA PEPTIDE CYCLASE"/>
    <property type="match status" value="1"/>
</dbReference>